<accession>A0A6I3SWW5</accession>
<dbReference type="OrthoDB" id="8758755at2"/>
<proteinExistence type="predicted"/>
<sequence length="122" mass="13570">MTRPDLLLPVAFAAALTAWNPAAAMPYELTGDRFVQWMSHAEPMGELDYRDREKAYSYLDGVKDAGVGTFWCPAKPRKTFELAYDAADHIRGLPAEARKGNAAQMLLSFLASRYPCTKGVIR</sequence>
<reference evidence="3" key="1">
    <citation type="journal article" date="2014" name="Int. J. Syst. Evol. Microbiol.">
        <title>Complete genome of a new Firmicutes species belonging to the dominant human colonic microbiota ('Ruminococcus bicirculans') reveals two chromosomes and a selective capacity to utilize plant glucans.</title>
        <authorList>
            <consortium name="NISC Comparative Sequencing Program"/>
            <person name="Wegmann U."/>
            <person name="Louis P."/>
            <person name="Goesmann A."/>
            <person name="Henrissat B."/>
            <person name="Duncan S.H."/>
            <person name="Flint H.J."/>
        </authorList>
    </citation>
    <scope>NUCLEOTIDE SEQUENCE</scope>
    <source>
        <strain evidence="3">CGMCC 1.15931</strain>
    </source>
</reference>
<evidence type="ECO:0000256" key="1">
    <source>
        <dbReference type="SAM" id="SignalP"/>
    </source>
</evidence>
<name>A0A6I3SWW5_9BURK</name>
<dbReference type="EMBL" id="BMKG01000015">
    <property type="protein sequence ID" value="GGC11432.1"/>
    <property type="molecule type" value="Genomic_DNA"/>
</dbReference>
<evidence type="ECO:0000313" key="4">
    <source>
        <dbReference type="EMBL" id="MTV53195.1"/>
    </source>
</evidence>
<feature type="signal peptide" evidence="1">
    <location>
        <begin position="1"/>
        <end position="24"/>
    </location>
</feature>
<feature type="domain" description="Rap1a immunity protein" evidence="2">
    <location>
        <begin position="30"/>
        <end position="116"/>
    </location>
</feature>
<organism evidence="4 5">
    <name type="scientific">Pseudoduganella buxea</name>
    <dbReference type="NCBI Taxonomy" id="1949069"/>
    <lineage>
        <taxon>Bacteria</taxon>
        <taxon>Pseudomonadati</taxon>
        <taxon>Pseudomonadota</taxon>
        <taxon>Betaproteobacteria</taxon>
        <taxon>Burkholderiales</taxon>
        <taxon>Oxalobacteraceae</taxon>
        <taxon>Telluria group</taxon>
        <taxon>Pseudoduganella</taxon>
    </lineage>
</organism>
<dbReference type="AlphaFoldDB" id="A0A6I3SWW5"/>
<dbReference type="RefSeq" id="WP_155470516.1">
    <property type="nucleotide sequence ID" value="NZ_BMKG01000015.1"/>
</dbReference>
<keyword evidence="1" id="KW-0732">Signal</keyword>
<dbReference type="Pfam" id="PF18602">
    <property type="entry name" value="Rap1a"/>
    <property type="match status" value="1"/>
</dbReference>
<dbReference type="Gene3D" id="1.10.890.40">
    <property type="match status" value="1"/>
</dbReference>
<dbReference type="InterPro" id="IPR041238">
    <property type="entry name" value="Rap1a"/>
</dbReference>
<dbReference type="Proteomes" id="UP000622638">
    <property type="component" value="Unassembled WGS sequence"/>
</dbReference>
<reference evidence="4 5" key="3">
    <citation type="submission" date="2019-11" db="EMBL/GenBank/DDBJ databases">
        <title>Type strains purchased from KCTC, JCM and DSMZ.</title>
        <authorList>
            <person name="Lu H."/>
        </authorList>
    </citation>
    <scope>NUCLEOTIDE SEQUENCE [LARGE SCALE GENOMIC DNA]</scope>
    <source>
        <strain evidence="4 5">KCTC 52429</strain>
    </source>
</reference>
<evidence type="ECO:0000313" key="5">
    <source>
        <dbReference type="Proteomes" id="UP000430634"/>
    </source>
</evidence>
<reference evidence="3" key="4">
    <citation type="submission" date="2024-05" db="EMBL/GenBank/DDBJ databases">
        <authorList>
            <person name="Sun Q."/>
            <person name="Zhou Y."/>
        </authorList>
    </citation>
    <scope>NUCLEOTIDE SEQUENCE</scope>
    <source>
        <strain evidence="3">CGMCC 1.15931</strain>
    </source>
</reference>
<reference evidence="6" key="2">
    <citation type="journal article" date="2019" name="Int. J. Syst. Evol. Microbiol.">
        <title>The Global Catalogue of Microorganisms (GCM) 10K type strain sequencing project: providing services to taxonomists for standard genome sequencing and annotation.</title>
        <authorList>
            <consortium name="The Broad Institute Genomics Platform"/>
            <consortium name="The Broad Institute Genome Sequencing Center for Infectious Disease"/>
            <person name="Wu L."/>
            <person name="Ma J."/>
        </authorList>
    </citation>
    <scope>NUCLEOTIDE SEQUENCE [LARGE SCALE GENOMIC DNA]</scope>
    <source>
        <strain evidence="6">CGMCC 1.15931</strain>
    </source>
</reference>
<evidence type="ECO:0000313" key="6">
    <source>
        <dbReference type="Proteomes" id="UP000622638"/>
    </source>
</evidence>
<feature type="chain" id="PRO_5026022073" description="Rap1a immunity protein domain-containing protein" evidence="1">
    <location>
        <begin position="25"/>
        <end position="122"/>
    </location>
</feature>
<gene>
    <name evidence="3" type="ORF">GCM10011572_36050</name>
    <name evidence="4" type="ORF">GM672_10675</name>
</gene>
<protein>
    <recommendedName>
        <fullName evidence="2">Rap1a immunity protein domain-containing protein</fullName>
    </recommendedName>
</protein>
<evidence type="ECO:0000313" key="3">
    <source>
        <dbReference type="EMBL" id="GGC11432.1"/>
    </source>
</evidence>
<dbReference type="Proteomes" id="UP000430634">
    <property type="component" value="Unassembled WGS sequence"/>
</dbReference>
<comment type="caution">
    <text evidence="4">The sequence shown here is derived from an EMBL/GenBank/DDBJ whole genome shotgun (WGS) entry which is preliminary data.</text>
</comment>
<keyword evidence="6" id="KW-1185">Reference proteome</keyword>
<dbReference type="EMBL" id="WNKZ01000024">
    <property type="protein sequence ID" value="MTV53195.1"/>
    <property type="molecule type" value="Genomic_DNA"/>
</dbReference>
<evidence type="ECO:0000259" key="2">
    <source>
        <dbReference type="Pfam" id="PF18602"/>
    </source>
</evidence>